<proteinExistence type="inferred from homology"/>
<keyword evidence="2" id="KW-0479">Metal-binding</keyword>
<protein>
    <recommendedName>
        <fullName evidence="7">Peptidase M48 domain-containing protein</fullName>
    </recommendedName>
</protein>
<keyword evidence="4 6" id="KW-0862">Zinc</keyword>
<comment type="similarity">
    <text evidence="6">Belongs to the peptidase M48 family.</text>
</comment>
<gene>
    <name evidence="8" type="ORF">HK414_23865</name>
</gene>
<evidence type="ECO:0000256" key="5">
    <source>
        <dbReference type="ARBA" id="ARBA00023049"/>
    </source>
</evidence>
<evidence type="ECO:0000256" key="6">
    <source>
        <dbReference type="RuleBase" id="RU003983"/>
    </source>
</evidence>
<accession>A0ABX6P5G3</accession>
<dbReference type="Proteomes" id="UP000500826">
    <property type="component" value="Chromosome"/>
</dbReference>
<dbReference type="Pfam" id="PF01435">
    <property type="entry name" value="Peptidase_M48"/>
    <property type="match status" value="1"/>
</dbReference>
<dbReference type="EMBL" id="CP053418">
    <property type="protein sequence ID" value="QJW85318.1"/>
    <property type="molecule type" value="Genomic_DNA"/>
</dbReference>
<keyword evidence="5 6" id="KW-0482">Metalloprotease</keyword>
<reference evidence="8 9" key="1">
    <citation type="submission" date="2020-05" db="EMBL/GenBank/DDBJ databases">
        <title>Ramlibacter rhizophilus sp. nov., isolated from rhizosphere soil of national flower Mugunghwa from South Korea.</title>
        <authorList>
            <person name="Zheng-Fei Y."/>
            <person name="Huan T."/>
        </authorList>
    </citation>
    <scope>NUCLEOTIDE SEQUENCE [LARGE SCALE GENOMIC DNA]</scope>
    <source>
        <strain evidence="8 9">H242</strain>
    </source>
</reference>
<dbReference type="Gene3D" id="3.30.2010.10">
    <property type="entry name" value="Metalloproteases ('zincins'), catalytic domain"/>
    <property type="match status" value="1"/>
</dbReference>
<evidence type="ECO:0000259" key="7">
    <source>
        <dbReference type="Pfam" id="PF01435"/>
    </source>
</evidence>
<sequence length="102" mass="10929">MQAWAGCAITAPPVQAAPRATYEGVPVPPQFHDALARVMRVARLPAGVRVELVGSHRVHSASVHASGTIRLSSRLWREGHALDAEEAAAVIAHEVAHRNCRT</sequence>
<evidence type="ECO:0000256" key="2">
    <source>
        <dbReference type="ARBA" id="ARBA00022723"/>
    </source>
</evidence>
<evidence type="ECO:0000313" key="9">
    <source>
        <dbReference type="Proteomes" id="UP000500826"/>
    </source>
</evidence>
<feature type="domain" description="Peptidase M48" evidence="7">
    <location>
        <begin position="30"/>
        <end position="97"/>
    </location>
</feature>
<evidence type="ECO:0000256" key="4">
    <source>
        <dbReference type="ARBA" id="ARBA00022833"/>
    </source>
</evidence>
<dbReference type="InterPro" id="IPR001915">
    <property type="entry name" value="Peptidase_M48"/>
</dbReference>
<organism evidence="8 9">
    <name type="scientific">Ramlibacter terrae</name>
    <dbReference type="NCBI Taxonomy" id="2732511"/>
    <lineage>
        <taxon>Bacteria</taxon>
        <taxon>Pseudomonadati</taxon>
        <taxon>Pseudomonadota</taxon>
        <taxon>Betaproteobacteria</taxon>
        <taxon>Burkholderiales</taxon>
        <taxon>Comamonadaceae</taxon>
        <taxon>Ramlibacter</taxon>
    </lineage>
</organism>
<evidence type="ECO:0000256" key="3">
    <source>
        <dbReference type="ARBA" id="ARBA00022801"/>
    </source>
</evidence>
<comment type="cofactor">
    <cofactor evidence="6">
        <name>Zn(2+)</name>
        <dbReference type="ChEBI" id="CHEBI:29105"/>
    </cofactor>
    <text evidence="6">Binds 1 zinc ion per subunit.</text>
</comment>
<evidence type="ECO:0000256" key="1">
    <source>
        <dbReference type="ARBA" id="ARBA00022670"/>
    </source>
</evidence>
<keyword evidence="1 6" id="KW-0645">Protease</keyword>
<keyword evidence="9" id="KW-1185">Reference proteome</keyword>
<name>A0ABX6P5G3_9BURK</name>
<evidence type="ECO:0000313" key="8">
    <source>
        <dbReference type="EMBL" id="QJW85318.1"/>
    </source>
</evidence>
<keyword evidence="3 6" id="KW-0378">Hydrolase</keyword>